<organism evidence="1 2">
    <name type="scientific">Meganyctiphanes norvegica</name>
    <name type="common">Northern krill</name>
    <name type="synonym">Thysanopoda norvegica</name>
    <dbReference type="NCBI Taxonomy" id="48144"/>
    <lineage>
        <taxon>Eukaryota</taxon>
        <taxon>Metazoa</taxon>
        <taxon>Ecdysozoa</taxon>
        <taxon>Arthropoda</taxon>
        <taxon>Crustacea</taxon>
        <taxon>Multicrustacea</taxon>
        <taxon>Malacostraca</taxon>
        <taxon>Eumalacostraca</taxon>
        <taxon>Eucarida</taxon>
        <taxon>Euphausiacea</taxon>
        <taxon>Euphausiidae</taxon>
        <taxon>Meganyctiphanes</taxon>
    </lineage>
</organism>
<protein>
    <submittedName>
        <fullName evidence="1">Uncharacterized protein</fullName>
    </submittedName>
</protein>
<accession>A0AAV2RFL9</accession>
<dbReference type="EMBL" id="CAXKWB010019606">
    <property type="protein sequence ID" value="CAL4122142.1"/>
    <property type="molecule type" value="Genomic_DNA"/>
</dbReference>
<sequence>MDKHEVEVLVRLIGVVALVVGAARVTSAFTCYKCNNILGDPDFDRNCPVYSYNGKPDIHIWEACYIEFYVGGLTLRRGTNGSGYYDGYCTHGSGYTGCYCKADLCNTNSNCSQCYPTQTPTTDAASTTLPSTTSSPDSLACYQCVGCSSVDSSTPVISDASYQSCVTTVVLNSGNVIRDGSYDQHPDGECAQDEETKSCWCSSNRCNTIEL</sequence>
<keyword evidence="2" id="KW-1185">Reference proteome</keyword>
<evidence type="ECO:0000313" key="2">
    <source>
        <dbReference type="Proteomes" id="UP001497623"/>
    </source>
</evidence>
<dbReference type="Proteomes" id="UP001497623">
    <property type="component" value="Unassembled WGS sequence"/>
</dbReference>
<comment type="caution">
    <text evidence="1">The sequence shown here is derived from an EMBL/GenBank/DDBJ whole genome shotgun (WGS) entry which is preliminary data.</text>
</comment>
<name>A0AAV2RFL9_MEGNR</name>
<proteinExistence type="predicted"/>
<dbReference type="AlphaFoldDB" id="A0AAV2RFL9"/>
<evidence type="ECO:0000313" key="1">
    <source>
        <dbReference type="EMBL" id="CAL4122142.1"/>
    </source>
</evidence>
<gene>
    <name evidence="1" type="ORF">MNOR_LOCUS22864</name>
</gene>
<reference evidence="1 2" key="1">
    <citation type="submission" date="2024-05" db="EMBL/GenBank/DDBJ databases">
        <authorList>
            <person name="Wallberg A."/>
        </authorList>
    </citation>
    <scope>NUCLEOTIDE SEQUENCE [LARGE SCALE GENOMIC DNA]</scope>
</reference>